<name>A0ABT9ZC18_9BACI</name>
<dbReference type="Pfam" id="PF00381">
    <property type="entry name" value="PTS-HPr"/>
    <property type="match status" value="1"/>
</dbReference>
<dbReference type="PROSITE" id="PS51350">
    <property type="entry name" value="PTS_HPR_DOM"/>
    <property type="match status" value="1"/>
</dbReference>
<dbReference type="InterPro" id="IPR000032">
    <property type="entry name" value="HPr-like"/>
</dbReference>
<dbReference type="Gene3D" id="3.30.1340.10">
    <property type="entry name" value="HPr-like"/>
    <property type="match status" value="1"/>
</dbReference>
<dbReference type="InterPro" id="IPR035895">
    <property type="entry name" value="HPr-like_sf"/>
</dbReference>
<evidence type="ECO:0000313" key="2">
    <source>
        <dbReference type="EMBL" id="MDQ0228815.1"/>
    </source>
</evidence>
<dbReference type="Proteomes" id="UP001234495">
    <property type="component" value="Unassembled WGS sequence"/>
</dbReference>
<protein>
    <submittedName>
        <fullName evidence="2">Phosphotransferase system HPr (HPr) family protein</fullName>
    </submittedName>
</protein>
<dbReference type="RefSeq" id="WP_307335515.1">
    <property type="nucleotide sequence ID" value="NZ_JAUSUD010000001.1"/>
</dbReference>
<evidence type="ECO:0000259" key="1">
    <source>
        <dbReference type="PROSITE" id="PS51350"/>
    </source>
</evidence>
<dbReference type="SUPFAM" id="SSF55594">
    <property type="entry name" value="HPr-like"/>
    <property type="match status" value="1"/>
</dbReference>
<feature type="domain" description="HPr" evidence="1">
    <location>
        <begin position="1"/>
        <end position="80"/>
    </location>
</feature>
<comment type="caution">
    <text evidence="2">The sequence shown here is derived from an EMBL/GenBank/DDBJ whole genome shotgun (WGS) entry which is preliminary data.</text>
</comment>
<evidence type="ECO:0000313" key="3">
    <source>
        <dbReference type="Proteomes" id="UP001234495"/>
    </source>
</evidence>
<gene>
    <name evidence="2" type="ORF">J2S19_000065</name>
</gene>
<sequence length="80" mass="8863">MRVKDVTITGEINLKKLMELAEIANQYESDIHLVGETFKIDAKSLMGLLASIRTGLNVTIMVKGEDEELALKTIKTLLMA</sequence>
<accession>A0ABT9ZC18</accession>
<proteinExistence type="predicted"/>
<keyword evidence="3" id="KW-1185">Reference proteome</keyword>
<organism evidence="2 3">
    <name type="scientific">Metabacillus malikii</name>
    <dbReference type="NCBI Taxonomy" id="1504265"/>
    <lineage>
        <taxon>Bacteria</taxon>
        <taxon>Bacillati</taxon>
        <taxon>Bacillota</taxon>
        <taxon>Bacilli</taxon>
        <taxon>Bacillales</taxon>
        <taxon>Bacillaceae</taxon>
        <taxon>Metabacillus</taxon>
    </lineage>
</organism>
<dbReference type="EMBL" id="JAUSUD010000001">
    <property type="protein sequence ID" value="MDQ0228815.1"/>
    <property type="molecule type" value="Genomic_DNA"/>
</dbReference>
<reference evidence="2 3" key="1">
    <citation type="submission" date="2023-07" db="EMBL/GenBank/DDBJ databases">
        <title>Genomic Encyclopedia of Type Strains, Phase IV (KMG-IV): sequencing the most valuable type-strain genomes for metagenomic binning, comparative biology and taxonomic classification.</title>
        <authorList>
            <person name="Goeker M."/>
        </authorList>
    </citation>
    <scope>NUCLEOTIDE SEQUENCE [LARGE SCALE GENOMIC DNA]</scope>
    <source>
        <strain evidence="2 3">DSM 29005</strain>
    </source>
</reference>